<dbReference type="Proteomes" id="UP001186974">
    <property type="component" value="Unassembled WGS sequence"/>
</dbReference>
<proteinExistence type="predicted"/>
<reference evidence="1" key="1">
    <citation type="submission" date="2024-09" db="EMBL/GenBank/DDBJ databases">
        <title>Black Yeasts Isolated from many extreme environments.</title>
        <authorList>
            <person name="Coleine C."/>
            <person name="Stajich J.E."/>
            <person name="Selbmann L."/>
        </authorList>
    </citation>
    <scope>NUCLEOTIDE SEQUENCE</scope>
    <source>
        <strain evidence="1">CCFEE 5737</strain>
    </source>
</reference>
<keyword evidence="2" id="KW-1185">Reference proteome</keyword>
<dbReference type="EMBL" id="JAWDJW010001765">
    <property type="protein sequence ID" value="KAK3078593.1"/>
    <property type="molecule type" value="Genomic_DNA"/>
</dbReference>
<evidence type="ECO:0000313" key="2">
    <source>
        <dbReference type="Proteomes" id="UP001186974"/>
    </source>
</evidence>
<accession>A0ACC3DPY1</accession>
<comment type="caution">
    <text evidence="1">The sequence shown here is derived from an EMBL/GenBank/DDBJ whole genome shotgun (WGS) entry which is preliminary data.</text>
</comment>
<gene>
    <name evidence="1" type="ORF">LTS18_007119</name>
</gene>
<protein>
    <submittedName>
        <fullName evidence="1">Uncharacterized protein</fullName>
    </submittedName>
</protein>
<feature type="non-terminal residue" evidence="1">
    <location>
        <position position="106"/>
    </location>
</feature>
<evidence type="ECO:0000313" key="1">
    <source>
        <dbReference type="EMBL" id="KAK3078593.1"/>
    </source>
</evidence>
<sequence length="106" mass="11723">MLSGPQTGVSTPRAQASLRPLILSHGKLEYNFQVPTALHFYATGLKDTFLSTLPEPTDELAQDDEPSSVPELVARWLGFIAREVDEGDDEFLSFGEVLKIAINEFE</sequence>
<name>A0ACC3DPY1_9PEZI</name>
<organism evidence="1 2">
    <name type="scientific">Coniosporium uncinatum</name>
    <dbReference type="NCBI Taxonomy" id="93489"/>
    <lineage>
        <taxon>Eukaryota</taxon>
        <taxon>Fungi</taxon>
        <taxon>Dikarya</taxon>
        <taxon>Ascomycota</taxon>
        <taxon>Pezizomycotina</taxon>
        <taxon>Dothideomycetes</taxon>
        <taxon>Dothideomycetes incertae sedis</taxon>
        <taxon>Coniosporium</taxon>
    </lineage>
</organism>